<protein>
    <submittedName>
        <fullName evidence="1">Uncharacterized protein</fullName>
    </submittedName>
</protein>
<organism evidence="1">
    <name type="scientific">marine sediment metagenome</name>
    <dbReference type="NCBI Taxonomy" id="412755"/>
    <lineage>
        <taxon>unclassified sequences</taxon>
        <taxon>metagenomes</taxon>
        <taxon>ecological metagenomes</taxon>
    </lineage>
</organism>
<evidence type="ECO:0000313" key="1">
    <source>
        <dbReference type="EMBL" id="KKL52380.1"/>
    </source>
</evidence>
<name>A0A0F9F585_9ZZZZ</name>
<comment type="caution">
    <text evidence="1">The sequence shown here is derived from an EMBL/GenBank/DDBJ whole genome shotgun (WGS) entry which is preliminary data.</text>
</comment>
<reference evidence="1" key="1">
    <citation type="journal article" date="2015" name="Nature">
        <title>Complex archaea that bridge the gap between prokaryotes and eukaryotes.</title>
        <authorList>
            <person name="Spang A."/>
            <person name="Saw J.H."/>
            <person name="Jorgensen S.L."/>
            <person name="Zaremba-Niedzwiedzka K."/>
            <person name="Martijn J."/>
            <person name="Lind A.E."/>
            <person name="van Eijk R."/>
            <person name="Schleper C."/>
            <person name="Guy L."/>
            <person name="Ettema T.J."/>
        </authorList>
    </citation>
    <scope>NUCLEOTIDE SEQUENCE</scope>
</reference>
<gene>
    <name evidence="1" type="ORF">LCGC14_2286040</name>
</gene>
<dbReference type="EMBL" id="LAZR01031914">
    <property type="protein sequence ID" value="KKL52380.1"/>
    <property type="molecule type" value="Genomic_DNA"/>
</dbReference>
<dbReference type="AlphaFoldDB" id="A0A0F9F585"/>
<sequence>MSGIKVTLYRMDNDEISPIIRTFYKGGVWEYTKVGETRTLLILTKGRDFLAEFVADAVESVEFV</sequence>
<proteinExistence type="predicted"/>
<accession>A0A0F9F585</accession>